<protein>
    <submittedName>
        <fullName evidence="1">Uncharacterized protein</fullName>
    </submittedName>
</protein>
<dbReference type="EMBL" id="LAZR01049173">
    <property type="protein sequence ID" value="KKK90277.1"/>
    <property type="molecule type" value="Genomic_DNA"/>
</dbReference>
<organism evidence="1">
    <name type="scientific">marine sediment metagenome</name>
    <dbReference type="NCBI Taxonomy" id="412755"/>
    <lineage>
        <taxon>unclassified sequences</taxon>
        <taxon>metagenomes</taxon>
        <taxon>ecological metagenomes</taxon>
    </lineage>
</organism>
<comment type="caution">
    <text evidence="1">The sequence shown here is derived from an EMBL/GenBank/DDBJ whole genome shotgun (WGS) entry which is preliminary data.</text>
</comment>
<sequence length="52" mass="6008">MIEQCKRPDCAGQIVEKGYGTVCLLCDREPERVTIRNRKNKKRKLDGNSNKD</sequence>
<name>A0A0F8Z921_9ZZZZ</name>
<proteinExistence type="predicted"/>
<gene>
    <name evidence="1" type="ORF">LCGC14_2724700</name>
</gene>
<reference evidence="1" key="1">
    <citation type="journal article" date="2015" name="Nature">
        <title>Complex archaea that bridge the gap between prokaryotes and eukaryotes.</title>
        <authorList>
            <person name="Spang A."/>
            <person name="Saw J.H."/>
            <person name="Jorgensen S.L."/>
            <person name="Zaremba-Niedzwiedzka K."/>
            <person name="Martijn J."/>
            <person name="Lind A.E."/>
            <person name="van Eijk R."/>
            <person name="Schleper C."/>
            <person name="Guy L."/>
            <person name="Ettema T.J."/>
        </authorList>
    </citation>
    <scope>NUCLEOTIDE SEQUENCE</scope>
</reference>
<dbReference type="AlphaFoldDB" id="A0A0F8Z921"/>
<evidence type="ECO:0000313" key="1">
    <source>
        <dbReference type="EMBL" id="KKK90277.1"/>
    </source>
</evidence>
<accession>A0A0F8Z921</accession>